<dbReference type="AlphaFoldDB" id="A0A944HBN8"/>
<evidence type="ECO:0000256" key="1">
    <source>
        <dbReference type="ARBA" id="ARBA00001917"/>
    </source>
</evidence>
<dbReference type="SUPFAM" id="SSF51395">
    <property type="entry name" value="FMN-linked oxidoreductases"/>
    <property type="match status" value="1"/>
</dbReference>
<accession>A0A944HBN8</accession>
<evidence type="ECO:0000313" key="4">
    <source>
        <dbReference type="Proteomes" id="UP000694660"/>
    </source>
</evidence>
<dbReference type="Proteomes" id="UP000694660">
    <property type="component" value="Unassembled WGS sequence"/>
</dbReference>
<protein>
    <submittedName>
        <fullName evidence="3">Alpha-hydroxy-acid oxidizing protein</fullName>
    </submittedName>
</protein>
<comment type="caution">
    <text evidence="3">The sequence shown here is derived from an EMBL/GenBank/DDBJ whole genome shotgun (WGS) entry which is preliminary data.</text>
</comment>
<keyword evidence="4" id="KW-1185">Reference proteome</keyword>
<feature type="domain" description="FMN-dependent dehydrogenase" evidence="2">
    <location>
        <begin position="26"/>
        <end position="65"/>
    </location>
</feature>
<dbReference type="InterPro" id="IPR000262">
    <property type="entry name" value="FMN-dep_DH"/>
</dbReference>
<dbReference type="EMBL" id="JAEKFT010000004">
    <property type="protein sequence ID" value="MBT0960461.1"/>
    <property type="molecule type" value="Genomic_DNA"/>
</dbReference>
<dbReference type="Pfam" id="PF01070">
    <property type="entry name" value="FMN_dh"/>
    <property type="match status" value="1"/>
</dbReference>
<organism evidence="3 4">
    <name type="scientific">Denitromonas iodatirespirans</name>
    <dbReference type="NCBI Taxonomy" id="2795389"/>
    <lineage>
        <taxon>Bacteria</taxon>
        <taxon>Pseudomonadati</taxon>
        <taxon>Pseudomonadota</taxon>
        <taxon>Betaproteobacteria</taxon>
        <taxon>Rhodocyclales</taxon>
        <taxon>Zoogloeaceae</taxon>
        <taxon>Denitromonas</taxon>
    </lineage>
</organism>
<dbReference type="GO" id="GO:0016491">
    <property type="term" value="F:oxidoreductase activity"/>
    <property type="evidence" value="ECO:0007669"/>
    <property type="project" value="InterPro"/>
</dbReference>
<evidence type="ECO:0000313" key="3">
    <source>
        <dbReference type="EMBL" id="MBT0960461.1"/>
    </source>
</evidence>
<dbReference type="InterPro" id="IPR013785">
    <property type="entry name" value="Aldolase_TIM"/>
</dbReference>
<sequence>MTDVDQRRVHLIDEDQAQVALVQAILATVGALGVAHVLKLLREELEVTMALTGCATLADIDRSRLA</sequence>
<name>A0A944HBN8_DENI1</name>
<gene>
    <name evidence="3" type="ORF">I8J34_04665</name>
</gene>
<proteinExistence type="predicted"/>
<comment type="cofactor">
    <cofactor evidence="1">
        <name>FMN</name>
        <dbReference type="ChEBI" id="CHEBI:58210"/>
    </cofactor>
</comment>
<dbReference type="Gene3D" id="3.20.20.70">
    <property type="entry name" value="Aldolase class I"/>
    <property type="match status" value="1"/>
</dbReference>
<evidence type="ECO:0000259" key="2">
    <source>
        <dbReference type="Pfam" id="PF01070"/>
    </source>
</evidence>
<reference evidence="4" key="1">
    <citation type="journal article" date="2022" name="ISME J.">
        <title>Genetic and phylogenetic analysis of dissimilatory iodate-reducing bacteria identifies potential niches across the world's oceans.</title>
        <authorList>
            <person name="Reyes-Umana V."/>
            <person name="Henning Z."/>
            <person name="Lee K."/>
            <person name="Barnum T.P."/>
            <person name="Coates J.D."/>
        </authorList>
    </citation>
    <scope>NUCLEOTIDE SEQUENCE [LARGE SCALE GENOMIC DNA]</scope>
    <source>
        <strain evidence="4">IR12</strain>
    </source>
</reference>